<feature type="DNA-binding region" description="NDT80" evidence="2">
    <location>
        <begin position="83"/>
        <end position="333"/>
    </location>
</feature>
<feature type="region of interest" description="Disordered" evidence="3">
    <location>
        <begin position="484"/>
        <end position="506"/>
    </location>
</feature>
<evidence type="ECO:0000256" key="3">
    <source>
        <dbReference type="SAM" id="MobiDB-lite"/>
    </source>
</evidence>
<proteinExistence type="predicted"/>
<reference evidence="5" key="1">
    <citation type="submission" date="2021-06" db="EMBL/GenBank/DDBJ databases">
        <authorList>
            <person name="Kallberg Y."/>
            <person name="Tangrot J."/>
            <person name="Rosling A."/>
        </authorList>
    </citation>
    <scope>NUCLEOTIDE SEQUENCE</scope>
    <source>
        <strain evidence="5">MT106</strain>
    </source>
</reference>
<dbReference type="InterPro" id="IPR024061">
    <property type="entry name" value="NDT80_DNA-bd_dom"/>
</dbReference>
<comment type="caution">
    <text evidence="5">The sequence shown here is derived from an EMBL/GenBank/DDBJ whole genome shotgun (WGS) entry which is preliminary data.</text>
</comment>
<dbReference type="SUPFAM" id="SSF49417">
    <property type="entry name" value="p53-like transcription factors"/>
    <property type="match status" value="1"/>
</dbReference>
<dbReference type="AlphaFoldDB" id="A0A9N9ALE2"/>
<feature type="region of interest" description="Disordered" evidence="3">
    <location>
        <begin position="543"/>
        <end position="671"/>
    </location>
</feature>
<dbReference type="Proteomes" id="UP000789831">
    <property type="component" value="Unassembled WGS sequence"/>
</dbReference>
<evidence type="ECO:0000256" key="1">
    <source>
        <dbReference type="ARBA" id="ARBA00023125"/>
    </source>
</evidence>
<feature type="compositionally biased region" description="Low complexity" evidence="3">
    <location>
        <begin position="71"/>
        <end position="85"/>
    </location>
</feature>
<protein>
    <submittedName>
        <fullName evidence="5">7266_t:CDS:1</fullName>
    </submittedName>
</protein>
<feature type="region of interest" description="Disordered" evidence="3">
    <location>
        <begin position="427"/>
        <end position="466"/>
    </location>
</feature>
<dbReference type="GO" id="GO:0051321">
    <property type="term" value="P:meiotic cell cycle"/>
    <property type="evidence" value="ECO:0007669"/>
    <property type="project" value="TreeGrafter"/>
</dbReference>
<keyword evidence="6" id="KW-1185">Reference proteome</keyword>
<feature type="compositionally biased region" description="Low complexity" evidence="3">
    <location>
        <begin position="633"/>
        <end position="647"/>
    </location>
</feature>
<dbReference type="GO" id="GO:0003677">
    <property type="term" value="F:DNA binding"/>
    <property type="evidence" value="ECO:0007669"/>
    <property type="project" value="UniProtKB-KW"/>
</dbReference>
<evidence type="ECO:0000313" key="6">
    <source>
        <dbReference type="Proteomes" id="UP000789831"/>
    </source>
</evidence>
<name>A0A9N9ALE2_9GLOM</name>
<dbReference type="InterPro" id="IPR008967">
    <property type="entry name" value="p53-like_TF_DNA-bd_sf"/>
</dbReference>
<keyword evidence="1 2" id="KW-0238">DNA-binding</keyword>
<dbReference type="GO" id="GO:0000228">
    <property type="term" value="C:nuclear chromosome"/>
    <property type="evidence" value="ECO:0007669"/>
    <property type="project" value="TreeGrafter"/>
</dbReference>
<dbReference type="Pfam" id="PF05224">
    <property type="entry name" value="NDT80_PhoG"/>
    <property type="match status" value="1"/>
</dbReference>
<evidence type="ECO:0000256" key="2">
    <source>
        <dbReference type="PROSITE-ProRule" id="PRU00850"/>
    </source>
</evidence>
<dbReference type="InterPro" id="IPR052605">
    <property type="entry name" value="Fungal_trans_regulator"/>
</dbReference>
<gene>
    <name evidence="5" type="ORF">AGERDE_LOCUS5903</name>
</gene>
<feature type="domain" description="NDT80" evidence="4">
    <location>
        <begin position="83"/>
        <end position="333"/>
    </location>
</feature>
<feature type="compositionally biased region" description="Polar residues" evidence="3">
    <location>
        <begin position="604"/>
        <end position="623"/>
    </location>
</feature>
<dbReference type="GO" id="GO:0003700">
    <property type="term" value="F:DNA-binding transcription factor activity"/>
    <property type="evidence" value="ECO:0007669"/>
    <property type="project" value="UniProtKB-UniRule"/>
</dbReference>
<sequence>MASQMSGIPGEGFIPSYGYDSQPSQGPIHSQMPVHEGNHPMYMNPPKQEMDAPQRPYSYVPMTPSPSVQRSNGTNPNNTSQTPNSVSDRKRIDGHPPPFTTSSFPSTPYNSATRKRRSDTLGFPGDAGPFFSPTKQHYNLYSMDRANSYKLHINSKVDRGFFLADSDWTCYRRNYFQISSAFSITLNGAAHTLNESEVPCLIEVDGQFHTVSQFLLGITARVSNSDKKIELVQHTPKRDKGPQMVPIPKPIRAGGNLNLSSVGSNSNIVTFERIQFKTATANNGKRRAAQQYYVVLVDLYAQVESGETHRVATSTSAALVVRGRSPGHYADNHERYNPMGPAFPSDRNIFHNPQNNAPGVMPGDYVGSAFPPYGSYPQFTSFPPVNNPSMRNEGGLSLIMGSTPNTPTTPFHSQHSHQPYMVPNINEVNSSESSNSDLYHNPNIEHSSHDQKIQHIPPHHQHHQSQVGMEMHNVEANSAHNSAFSSYESRHLPTGANSNNSSSSAKQFMKIQIPQSSSDIPDHPLTSPGFHSQEYVEGFQMYNGHIPNNASHHHGGYHSDNEQHHANGYQRNSRSSPNLPATGRSDSVSGPSSQSNGHHVSSSPQMNSGDHKTGSSNPTTGSNGRLDHHGSKSPPSNSSSTNSTPTSELGKSLGQLNMNYRMGKLEESDKL</sequence>
<feature type="region of interest" description="Disordered" evidence="3">
    <location>
        <begin position="1"/>
        <end position="128"/>
    </location>
</feature>
<organism evidence="5 6">
    <name type="scientific">Ambispora gerdemannii</name>
    <dbReference type="NCBI Taxonomy" id="144530"/>
    <lineage>
        <taxon>Eukaryota</taxon>
        <taxon>Fungi</taxon>
        <taxon>Fungi incertae sedis</taxon>
        <taxon>Mucoromycota</taxon>
        <taxon>Glomeromycotina</taxon>
        <taxon>Glomeromycetes</taxon>
        <taxon>Archaeosporales</taxon>
        <taxon>Ambisporaceae</taxon>
        <taxon>Ambispora</taxon>
    </lineage>
</organism>
<feature type="compositionally biased region" description="Low complexity" evidence="3">
    <location>
        <begin position="592"/>
        <end position="603"/>
    </location>
</feature>
<accession>A0A9N9ALE2</accession>
<dbReference type="PANTHER" id="PTHR35144">
    <property type="entry name" value="MEIOSIS-SPECIFIC TRANSCRIPTION FACTOR NDT80"/>
    <property type="match status" value="1"/>
</dbReference>
<feature type="compositionally biased region" description="Low complexity" evidence="3">
    <location>
        <begin position="427"/>
        <end position="436"/>
    </location>
</feature>
<evidence type="ECO:0000259" key="4">
    <source>
        <dbReference type="PROSITE" id="PS51517"/>
    </source>
</evidence>
<dbReference type="EMBL" id="CAJVPL010000855">
    <property type="protein sequence ID" value="CAG8535082.1"/>
    <property type="molecule type" value="Genomic_DNA"/>
</dbReference>
<dbReference type="InterPro" id="IPR037141">
    <property type="entry name" value="NDT80_DNA-bd_dom_sf"/>
</dbReference>
<dbReference type="OrthoDB" id="2288358at2759"/>
<feature type="compositionally biased region" description="Polar residues" evidence="3">
    <location>
        <begin position="19"/>
        <end position="28"/>
    </location>
</feature>
<dbReference type="GO" id="GO:0045944">
    <property type="term" value="P:positive regulation of transcription by RNA polymerase II"/>
    <property type="evidence" value="ECO:0007669"/>
    <property type="project" value="TreeGrafter"/>
</dbReference>
<dbReference type="PROSITE" id="PS51517">
    <property type="entry name" value="NDT80"/>
    <property type="match status" value="1"/>
</dbReference>
<evidence type="ECO:0000313" key="5">
    <source>
        <dbReference type="EMBL" id="CAG8535082.1"/>
    </source>
</evidence>
<dbReference type="Gene3D" id="2.60.40.1390">
    <property type="entry name" value="NDT80 DNA-binding domain"/>
    <property type="match status" value="1"/>
</dbReference>
<dbReference type="PANTHER" id="PTHR35144:SF2">
    <property type="entry name" value="MEIOSIS-SPECIFIC TRANSCRIPTION FACTOR NDT80"/>
    <property type="match status" value="1"/>
</dbReference>
<feature type="compositionally biased region" description="Polar residues" evidence="3">
    <location>
        <begin position="569"/>
        <end position="591"/>
    </location>
</feature>